<evidence type="ECO:0000256" key="1">
    <source>
        <dbReference type="ARBA" id="ARBA00004308"/>
    </source>
</evidence>
<organism evidence="7 8">
    <name type="scientific">Pseudocercospora musae</name>
    <dbReference type="NCBI Taxonomy" id="113226"/>
    <lineage>
        <taxon>Eukaryota</taxon>
        <taxon>Fungi</taxon>
        <taxon>Dikarya</taxon>
        <taxon>Ascomycota</taxon>
        <taxon>Pezizomycotina</taxon>
        <taxon>Dothideomycetes</taxon>
        <taxon>Dothideomycetidae</taxon>
        <taxon>Mycosphaerellales</taxon>
        <taxon>Mycosphaerellaceae</taxon>
        <taxon>Pseudocercospora</taxon>
    </lineage>
</organism>
<evidence type="ECO:0000256" key="5">
    <source>
        <dbReference type="ARBA" id="ARBA00023136"/>
    </source>
</evidence>
<evidence type="ECO:0000313" key="7">
    <source>
        <dbReference type="EMBL" id="KXT13642.1"/>
    </source>
</evidence>
<comment type="subcellular location">
    <subcellularLocation>
        <location evidence="1">Endomembrane system</location>
    </subcellularLocation>
</comment>
<dbReference type="FunFam" id="3.30.450.60:FF:000001">
    <property type="entry name" value="AP complex subunit sigma"/>
    <property type="match status" value="1"/>
</dbReference>
<evidence type="ECO:0000259" key="6">
    <source>
        <dbReference type="Pfam" id="PF01217"/>
    </source>
</evidence>
<reference evidence="7 8" key="1">
    <citation type="submission" date="2015-07" db="EMBL/GenBank/DDBJ databases">
        <title>Comparative genomics of the Sigatoka disease complex on banana suggests a link between parallel evolutionary changes in Pseudocercospora fijiensis and Pseudocercospora eumusae and increased virulence on the banana host.</title>
        <authorList>
            <person name="Chang T.-C."/>
            <person name="Salvucci A."/>
            <person name="Crous P.W."/>
            <person name="Stergiopoulos I."/>
        </authorList>
    </citation>
    <scope>NUCLEOTIDE SEQUENCE [LARGE SCALE GENOMIC DNA]</scope>
    <source>
        <strain evidence="7 8">CBS 116634</strain>
    </source>
</reference>
<evidence type="ECO:0000313" key="8">
    <source>
        <dbReference type="Proteomes" id="UP000073492"/>
    </source>
</evidence>
<accession>A0A139IGC4</accession>
<sequence length="526" mass="56306">MPLQYSEHMAVAGWLLANAAYASAFAASTQPGVFAVDLILQPEPTRPPTPHSEQHLIKRDGIVDSEQSALCGWKTYNASQPLQCDESYFCNADSSGNFGCCPSSSASSSIANPCGYATTCYESTCGERCQSDAFAVACTSSLYTYCALLNLTISGSYFTNYDCDTTSGYSGGVPIVAPQSVDNTTSTLDLTRVSLEAASTTAGPASTSSTSGANRSLITMRIPIILLVASQSVALGSRNEMMGLISSENFESVSDAPAGFIGMDTQARKKNPNNRHSGKDLDTLSEALLSTFMVQVCPSITDMQHRDNLEPPCPRGDNLEPPCPRGCATSQDCKVKDLRVILGISSGPRSVSRPPLLVFNNNGQPRLTKFYTQLDTAVQQRLISEIFTLVSARPNSACNFLPLPPLLASTSSTDSNDAPSLVTYRHYATLYFIVISTSTESPLALLDLIQVFVEALDRLFENVCELDLIFNFETLHAVLGEMIVGGVVVETGLERVVEGVKSQGRVAKRPVNESSRGAGIGLWAGR</sequence>
<dbReference type="Gene3D" id="3.30.450.60">
    <property type="match status" value="1"/>
</dbReference>
<dbReference type="Pfam" id="PF01217">
    <property type="entry name" value="Clat_adaptor_s"/>
    <property type="match status" value="1"/>
</dbReference>
<dbReference type="STRING" id="113226.A0A139IGC4"/>
<proteinExistence type="inferred from homology"/>
<keyword evidence="5" id="KW-0472">Membrane</keyword>
<evidence type="ECO:0000256" key="3">
    <source>
        <dbReference type="ARBA" id="ARBA00022448"/>
    </source>
</evidence>
<dbReference type="GO" id="GO:0012505">
    <property type="term" value="C:endomembrane system"/>
    <property type="evidence" value="ECO:0007669"/>
    <property type="project" value="UniProtKB-SubCell"/>
</dbReference>
<evidence type="ECO:0000256" key="4">
    <source>
        <dbReference type="ARBA" id="ARBA00022927"/>
    </source>
</evidence>
<comment type="similarity">
    <text evidence="2">Belongs to the adaptor complexes small subunit family.</text>
</comment>
<dbReference type="AlphaFoldDB" id="A0A139IGC4"/>
<keyword evidence="8" id="KW-1185">Reference proteome</keyword>
<dbReference type="GO" id="GO:0015031">
    <property type="term" value="P:protein transport"/>
    <property type="evidence" value="ECO:0007669"/>
    <property type="project" value="UniProtKB-KW"/>
</dbReference>
<dbReference type="PANTHER" id="PTHR11753">
    <property type="entry name" value="ADAPTOR COMPLEXES SMALL SUBUNIT FAMILY"/>
    <property type="match status" value="1"/>
</dbReference>
<feature type="domain" description="AP complex mu/sigma subunit" evidence="6">
    <location>
        <begin position="356"/>
        <end position="504"/>
    </location>
</feature>
<dbReference type="OrthoDB" id="10261046at2759"/>
<dbReference type="EMBL" id="LFZO01000108">
    <property type="protein sequence ID" value="KXT13642.1"/>
    <property type="molecule type" value="Genomic_DNA"/>
</dbReference>
<keyword evidence="4" id="KW-0653">Protein transport</keyword>
<dbReference type="Proteomes" id="UP000073492">
    <property type="component" value="Unassembled WGS sequence"/>
</dbReference>
<evidence type="ECO:0000256" key="2">
    <source>
        <dbReference type="ARBA" id="ARBA00006972"/>
    </source>
</evidence>
<comment type="caution">
    <text evidence="7">The sequence shown here is derived from an EMBL/GenBank/DDBJ whole genome shotgun (WGS) entry which is preliminary data.</text>
</comment>
<dbReference type="InterPro" id="IPR011012">
    <property type="entry name" value="Longin-like_dom_sf"/>
</dbReference>
<dbReference type="SUPFAM" id="SSF64356">
    <property type="entry name" value="SNARE-like"/>
    <property type="match status" value="1"/>
</dbReference>
<gene>
    <name evidence="7" type="ORF">AC579_4980</name>
</gene>
<protein>
    <recommendedName>
        <fullName evidence="6">AP complex mu/sigma subunit domain-containing protein</fullName>
    </recommendedName>
</protein>
<dbReference type="InterPro" id="IPR016635">
    <property type="entry name" value="AP_complex_ssu"/>
</dbReference>
<name>A0A139IGC4_9PEZI</name>
<keyword evidence="3" id="KW-0813">Transport</keyword>
<dbReference type="InterPro" id="IPR022775">
    <property type="entry name" value="AP_mu_sigma_su"/>
</dbReference>